<dbReference type="InterPro" id="IPR008969">
    <property type="entry name" value="CarboxyPept-like_regulatory"/>
</dbReference>
<evidence type="ECO:0000256" key="4">
    <source>
        <dbReference type="ARBA" id="ARBA00022692"/>
    </source>
</evidence>
<evidence type="ECO:0000256" key="6">
    <source>
        <dbReference type="ARBA" id="ARBA00023237"/>
    </source>
</evidence>
<gene>
    <name evidence="10" type="ORF">JN11_01456</name>
</gene>
<evidence type="ECO:0000313" key="11">
    <source>
        <dbReference type="Proteomes" id="UP000317010"/>
    </source>
</evidence>
<dbReference type="NCBIfam" id="TIGR04057">
    <property type="entry name" value="SusC_RagA_signa"/>
    <property type="match status" value="1"/>
</dbReference>
<dbReference type="NCBIfam" id="TIGR04056">
    <property type="entry name" value="OMP_RagA_SusC"/>
    <property type="match status" value="1"/>
</dbReference>
<accession>A0A562U9F9</accession>
<keyword evidence="5 7" id="KW-0472">Membrane</keyword>
<dbReference type="InterPro" id="IPR023996">
    <property type="entry name" value="TonB-dep_OMP_SusC/RagA"/>
</dbReference>
<evidence type="ECO:0000313" key="10">
    <source>
        <dbReference type="EMBL" id="TWJ02483.1"/>
    </source>
</evidence>
<dbReference type="InterPro" id="IPR036942">
    <property type="entry name" value="Beta-barrel_TonB_sf"/>
</dbReference>
<dbReference type="Gene3D" id="2.60.40.1120">
    <property type="entry name" value="Carboxypeptidase-like, regulatory domain"/>
    <property type="match status" value="1"/>
</dbReference>
<keyword evidence="6 7" id="KW-0998">Cell outer membrane</keyword>
<reference evidence="10 11" key="1">
    <citation type="submission" date="2019-07" db="EMBL/GenBank/DDBJ databases">
        <title>Genomic Encyclopedia of Archaeal and Bacterial Type Strains, Phase II (KMG-II): from individual species to whole genera.</title>
        <authorList>
            <person name="Goeker M."/>
        </authorList>
    </citation>
    <scope>NUCLEOTIDE SEQUENCE [LARGE SCALE GENOMIC DNA]</scope>
    <source>
        <strain evidence="10 11">ATCC BAA-1854</strain>
    </source>
</reference>
<dbReference type="Gene3D" id="2.170.130.10">
    <property type="entry name" value="TonB-dependent receptor, plug domain"/>
    <property type="match status" value="1"/>
</dbReference>
<feature type="domain" description="Secretin/TonB short N-terminal" evidence="8">
    <location>
        <begin position="66"/>
        <end position="113"/>
    </location>
</feature>
<dbReference type="InterPro" id="IPR011662">
    <property type="entry name" value="Secretin/TonB_short_N"/>
</dbReference>
<dbReference type="Gene3D" id="3.55.50.30">
    <property type="match status" value="1"/>
</dbReference>
<evidence type="ECO:0000259" key="9">
    <source>
        <dbReference type="Pfam" id="PF07715"/>
    </source>
</evidence>
<dbReference type="Proteomes" id="UP000317010">
    <property type="component" value="Unassembled WGS sequence"/>
</dbReference>
<dbReference type="SUPFAM" id="SSF49464">
    <property type="entry name" value="Carboxypeptidase regulatory domain-like"/>
    <property type="match status" value="1"/>
</dbReference>
<dbReference type="InterPro" id="IPR039426">
    <property type="entry name" value="TonB-dep_rcpt-like"/>
</dbReference>
<keyword evidence="2 7" id="KW-0813">Transport</keyword>
<evidence type="ECO:0000256" key="7">
    <source>
        <dbReference type="PROSITE-ProRule" id="PRU01360"/>
    </source>
</evidence>
<feature type="domain" description="TonB-dependent receptor plug" evidence="9">
    <location>
        <begin position="227"/>
        <end position="356"/>
    </location>
</feature>
<dbReference type="EMBL" id="VLLI01000003">
    <property type="protein sequence ID" value="TWJ02483.1"/>
    <property type="molecule type" value="Genomic_DNA"/>
</dbReference>
<name>A0A562U9F9_9SPHI</name>
<comment type="similarity">
    <text evidence="7">Belongs to the TonB-dependent receptor family.</text>
</comment>
<keyword evidence="4 7" id="KW-0812">Transmembrane</keyword>
<evidence type="ECO:0000259" key="8">
    <source>
        <dbReference type="Pfam" id="PF07660"/>
    </source>
</evidence>
<comment type="subcellular location">
    <subcellularLocation>
        <location evidence="1 7">Cell outer membrane</location>
        <topology evidence="1 7">Multi-pass membrane protein</topology>
    </subcellularLocation>
</comment>
<evidence type="ECO:0000256" key="5">
    <source>
        <dbReference type="ARBA" id="ARBA00023136"/>
    </source>
</evidence>
<sequence length="1134" mass="122255">MINFYGKVLPILKKCMRISTIIIGIQISCTSLLMALGTKAQDMNVNVVKASVKQVFKSIEKQANVTFVYDEQVIENLPSITLHVKNMPLAEVIAELQNTTHLKYKMVGNYIGVAANMQEIPKLSATEETNNNIIPISGFVRDATGQAIIGVSVIVKGSAKGTQTDINGKFTLEANIGDVLVFTYLGYLKKEVTIASPTLTIQLEEDSKQLSEVVVTALGVKKERKALGYSVTEIKGDDLNTAKEVNFANQLEGKVAGLNVSTISGGPASSVNINIRGAASLSGSTQPLYVIDGVPMNNIDNTEIAGLSMNSGGQYSNSPDQGDGIGNLNPEDIASISVLKGAAAAALYGSRAKYGVILITTKTGSSKGTVEYSSNYVLESVINPTDFQYQYGNGAQGLKPNSATSAFNSGNDSWGAPLDGSSVVQFDGVSRPYTAQKDNFSEFYRTGSTFTNTLSFSKAYDLASIRFSASDLHNEAPTPNSGYDRRNFNFSGNFSPIKRLTIDAHVNYISDDAQNRPILGDGPGNSSYQITFLPTSLNVNTLSPSTKGTNAAGNELQFTNNNYATNPWFAAYNFVNNSSRNRIIGSASARYTFDDGLFAQVRIGEDYYTERYTNIVPTGTAYYAQAFQNLGETYDNVSELNTDFLIGKPFKVGSDFTITPNVGGNLRKSAIESTTESGVGFVIPYVYTIGNTVSKSIAYADDKFDVNSLYGTLDLSYKSFLFLDGTARSDWFSTLASSASPNNKLNIVYPSVSGSFVFTELWKPTWLDFGKVRAGWANVGAATSPYQTLLNYGLLPVQLNGMPLGTITNTSTPNDQLKPSDASELEIGTELHTLHNRLSFDVTWYNKLSKNEIVPAPASITSGYQGAVLNIGEIRNKGLEVLITGVPVKTKNFTWTTSLNFAENTNTVLALAAGQSSLPVATSRTGNGFLADVVGKAADQVEAFDYKYDSNGKIVVDPTTGIPVQGALKNYGSAYGKWSGGFNNEFTFGHVNLSFLIDSKLGGKIFAGTEYYAYEDGLSKATLPGRTTGFGPANVTTAENYYTQLGNNVSGLFVQNGSFIKFRQITLGYNFPASMFHNAIQGINVSLVGRNLFYIMKKTTDIDPEASYGATSQGLELGDQLPTRTYGINLNVKF</sequence>
<dbReference type="AlphaFoldDB" id="A0A562U9F9"/>
<dbReference type="Pfam" id="PF13715">
    <property type="entry name" value="CarbopepD_reg_2"/>
    <property type="match status" value="1"/>
</dbReference>
<dbReference type="OrthoDB" id="9768177at2"/>
<proteinExistence type="inferred from homology"/>
<keyword evidence="3 7" id="KW-1134">Transmembrane beta strand</keyword>
<dbReference type="SUPFAM" id="SSF56935">
    <property type="entry name" value="Porins"/>
    <property type="match status" value="1"/>
</dbReference>
<evidence type="ECO:0000256" key="2">
    <source>
        <dbReference type="ARBA" id="ARBA00022448"/>
    </source>
</evidence>
<dbReference type="InterPro" id="IPR023997">
    <property type="entry name" value="TonB-dep_OMP_SusC/RagA_CS"/>
</dbReference>
<dbReference type="InterPro" id="IPR012910">
    <property type="entry name" value="Plug_dom"/>
</dbReference>
<evidence type="ECO:0000256" key="1">
    <source>
        <dbReference type="ARBA" id="ARBA00004571"/>
    </source>
</evidence>
<dbReference type="InterPro" id="IPR037066">
    <property type="entry name" value="Plug_dom_sf"/>
</dbReference>
<evidence type="ECO:0000256" key="3">
    <source>
        <dbReference type="ARBA" id="ARBA00022452"/>
    </source>
</evidence>
<dbReference type="GO" id="GO:0009279">
    <property type="term" value="C:cell outer membrane"/>
    <property type="evidence" value="ECO:0007669"/>
    <property type="project" value="UniProtKB-SubCell"/>
</dbReference>
<dbReference type="Gene3D" id="2.40.170.20">
    <property type="entry name" value="TonB-dependent receptor, beta-barrel domain"/>
    <property type="match status" value="1"/>
</dbReference>
<dbReference type="Pfam" id="PF07660">
    <property type="entry name" value="STN"/>
    <property type="match status" value="1"/>
</dbReference>
<keyword evidence="11" id="KW-1185">Reference proteome</keyword>
<dbReference type="PROSITE" id="PS52016">
    <property type="entry name" value="TONB_DEPENDENT_REC_3"/>
    <property type="match status" value="1"/>
</dbReference>
<protein>
    <submittedName>
        <fullName evidence="10">TonB-linked SusC/RagA family outer membrane protein</fullName>
    </submittedName>
</protein>
<organism evidence="10 11">
    <name type="scientific">Mucilaginibacter frigoritolerans</name>
    <dbReference type="NCBI Taxonomy" id="652788"/>
    <lineage>
        <taxon>Bacteria</taxon>
        <taxon>Pseudomonadati</taxon>
        <taxon>Bacteroidota</taxon>
        <taxon>Sphingobacteriia</taxon>
        <taxon>Sphingobacteriales</taxon>
        <taxon>Sphingobacteriaceae</taxon>
        <taxon>Mucilaginibacter</taxon>
    </lineage>
</organism>
<dbReference type="Pfam" id="PF07715">
    <property type="entry name" value="Plug"/>
    <property type="match status" value="1"/>
</dbReference>
<dbReference type="RefSeq" id="WP_144911120.1">
    <property type="nucleotide sequence ID" value="NZ_VLLI01000003.1"/>
</dbReference>
<comment type="caution">
    <text evidence="10">The sequence shown here is derived from an EMBL/GenBank/DDBJ whole genome shotgun (WGS) entry which is preliminary data.</text>
</comment>